<dbReference type="AlphaFoldDB" id="A0A8I1AGB6"/>
<dbReference type="Gene3D" id="1.20.1560.10">
    <property type="entry name" value="ABC transporter type 1, transmembrane domain"/>
    <property type="match status" value="1"/>
</dbReference>
<dbReference type="InterPro" id="IPR003593">
    <property type="entry name" value="AAA+_ATPase"/>
</dbReference>
<keyword evidence="2" id="KW-0813">Transport</keyword>
<sequence length="592" mass="64939">MLKTFSQLLGDDVSIFHRYLGVALVYGLICGLSILLLGLILSQLILGNIQQIGLWLSLLFAGIVLCWCLRRVVEEMGIKVGIALLEHARLSLGQHVASLPVGWFNPQNTAKFNHLVTQGMMSVAQLPAHVFTPLISGVITPLVIIVGLLFIYGILGLIALLAIPLIVVVFWFSSRIAKYADETYQQRFAETSQRVVEFAQAQSVFRAFNAEGNSQRFLDQAIDQQRQASFKLILLSSLSSVMNTWAIQAVFVLLILAMFMLVNQQMTGHFLSQDMLSISISLLFISRFIDALLEVASYSEVLRSADSQLQEMRDILNIQVFTEGKKTQQLVDASIEFKDVDFQYTQDGQKILQDLSLFIPSGTMTALIGASGSGKTTLVKLIARFFDANQGQVLIGGVDVKQLPDQQLSQQISQIFQDNYLFAGTIAENIRIGQPNATDADILKVAEKVGISEMIARLPEGLETKTGEGGARLSGGERQRIAIARALIKDAPILLVDEATAALDAENQAIIAEVLNDLRGKKTILVIAHQLSTIATADHIVVLENGQIIEQGTPSQLCLSGGYYAKYLKQSQNVKGWKISKKIQAEATSKCL</sequence>
<dbReference type="RefSeq" id="WP_198114446.1">
    <property type="nucleotide sequence ID" value="NZ_CP066121.1"/>
</dbReference>
<dbReference type="SUPFAM" id="SSF52540">
    <property type="entry name" value="P-loop containing nucleoside triphosphate hydrolases"/>
    <property type="match status" value="1"/>
</dbReference>
<dbReference type="SUPFAM" id="SSF90123">
    <property type="entry name" value="ABC transporter transmembrane region"/>
    <property type="match status" value="1"/>
</dbReference>
<dbReference type="GO" id="GO:0034040">
    <property type="term" value="F:ATPase-coupled lipid transmembrane transporter activity"/>
    <property type="evidence" value="ECO:0007669"/>
    <property type="project" value="TreeGrafter"/>
</dbReference>
<dbReference type="InterPro" id="IPR017871">
    <property type="entry name" value="ABC_transporter-like_CS"/>
</dbReference>
<dbReference type="InterPro" id="IPR036640">
    <property type="entry name" value="ABC1_TM_sf"/>
</dbReference>
<dbReference type="PANTHER" id="PTHR24221">
    <property type="entry name" value="ATP-BINDING CASSETTE SUB-FAMILY B"/>
    <property type="match status" value="1"/>
</dbReference>
<keyword evidence="5" id="KW-0547">Nucleotide-binding</keyword>
<dbReference type="PANTHER" id="PTHR24221:SF397">
    <property type="entry name" value="ABC TRANSPORTER, ATP-BINDING TRANSMEMBRANE PROTEIN"/>
    <property type="match status" value="1"/>
</dbReference>
<dbReference type="Pfam" id="PF00664">
    <property type="entry name" value="ABC_membrane"/>
    <property type="match status" value="1"/>
</dbReference>
<dbReference type="InterPro" id="IPR039421">
    <property type="entry name" value="Type_1_exporter"/>
</dbReference>
<dbReference type="InterPro" id="IPR027417">
    <property type="entry name" value="P-loop_NTPase"/>
</dbReference>
<keyword evidence="7" id="KW-1133">Transmembrane helix</keyword>
<dbReference type="SMART" id="SM00382">
    <property type="entry name" value="AAA"/>
    <property type="match status" value="1"/>
</dbReference>
<dbReference type="GO" id="GO:0140359">
    <property type="term" value="F:ABC-type transporter activity"/>
    <property type="evidence" value="ECO:0007669"/>
    <property type="project" value="InterPro"/>
</dbReference>
<evidence type="ECO:0000256" key="1">
    <source>
        <dbReference type="ARBA" id="ARBA00004651"/>
    </source>
</evidence>
<accession>A0A8I1AGB6</accession>
<keyword evidence="4" id="KW-0812">Transmembrane</keyword>
<dbReference type="InterPro" id="IPR011527">
    <property type="entry name" value="ABC1_TM_dom"/>
</dbReference>
<evidence type="ECO:0000313" key="10">
    <source>
        <dbReference type="Proteomes" id="UP000644140"/>
    </source>
</evidence>
<gene>
    <name evidence="9" type="ORF">I9054_005285</name>
</gene>
<proteinExistence type="predicted"/>
<evidence type="ECO:0000256" key="5">
    <source>
        <dbReference type="ARBA" id="ARBA00022741"/>
    </source>
</evidence>
<keyword evidence="3" id="KW-1003">Cell membrane</keyword>
<evidence type="ECO:0000313" key="9">
    <source>
        <dbReference type="EMBL" id="UUN98865.1"/>
    </source>
</evidence>
<dbReference type="GO" id="GO:0016887">
    <property type="term" value="F:ATP hydrolysis activity"/>
    <property type="evidence" value="ECO:0007669"/>
    <property type="project" value="InterPro"/>
</dbReference>
<evidence type="ECO:0000256" key="2">
    <source>
        <dbReference type="ARBA" id="ARBA00022448"/>
    </source>
</evidence>
<keyword evidence="6 9" id="KW-0067">ATP-binding</keyword>
<evidence type="ECO:0000256" key="6">
    <source>
        <dbReference type="ARBA" id="ARBA00022840"/>
    </source>
</evidence>
<dbReference type="Proteomes" id="UP000644140">
    <property type="component" value="Chromosome"/>
</dbReference>
<dbReference type="FunFam" id="3.40.50.300:FF:000221">
    <property type="entry name" value="Multidrug ABC transporter ATP-binding protein"/>
    <property type="match status" value="1"/>
</dbReference>
<evidence type="ECO:0000256" key="4">
    <source>
        <dbReference type="ARBA" id="ARBA00022692"/>
    </source>
</evidence>
<dbReference type="GO" id="GO:0005524">
    <property type="term" value="F:ATP binding"/>
    <property type="evidence" value="ECO:0007669"/>
    <property type="project" value="UniProtKB-KW"/>
</dbReference>
<comment type="subcellular location">
    <subcellularLocation>
        <location evidence="1">Cell membrane</location>
        <topology evidence="1">Multi-pass membrane protein</topology>
    </subcellularLocation>
</comment>
<dbReference type="GO" id="GO:0005886">
    <property type="term" value="C:plasma membrane"/>
    <property type="evidence" value="ECO:0007669"/>
    <property type="project" value="UniProtKB-SubCell"/>
</dbReference>
<dbReference type="PROSITE" id="PS00211">
    <property type="entry name" value="ABC_TRANSPORTER_1"/>
    <property type="match status" value="1"/>
</dbReference>
<evidence type="ECO:0000256" key="8">
    <source>
        <dbReference type="ARBA" id="ARBA00023136"/>
    </source>
</evidence>
<dbReference type="PROSITE" id="PS50893">
    <property type="entry name" value="ABC_TRANSPORTER_2"/>
    <property type="match status" value="1"/>
</dbReference>
<organism evidence="9 10">
    <name type="scientific">Acinetobacter bereziniae</name>
    <name type="common">Acinetobacter genomosp. 10</name>
    <dbReference type="NCBI Taxonomy" id="106648"/>
    <lineage>
        <taxon>Bacteria</taxon>
        <taxon>Pseudomonadati</taxon>
        <taxon>Pseudomonadota</taxon>
        <taxon>Gammaproteobacteria</taxon>
        <taxon>Moraxellales</taxon>
        <taxon>Moraxellaceae</taxon>
        <taxon>Acinetobacter</taxon>
    </lineage>
</organism>
<keyword evidence="8" id="KW-0472">Membrane</keyword>
<dbReference type="EMBL" id="CP092085">
    <property type="protein sequence ID" value="UUN98865.1"/>
    <property type="molecule type" value="Genomic_DNA"/>
</dbReference>
<protein>
    <submittedName>
        <fullName evidence="9">ABC transporter ATP-binding protein/permease</fullName>
    </submittedName>
</protein>
<name>A0A8I1AGB6_ACIBZ</name>
<dbReference type="InterPro" id="IPR003439">
    <property type="entry name" value="ABC_transporter-like_ATP-bd"/>
</dbReference>
<dbReference type="PROSITE" id="PS50929">
    <property type="entry name" value="ABC_TM1F"/>
    <property type="match status" value="1"/>
</dbReference>
<reference evidence="9" key="1">
    <citation type="submission" date="2022-02" db="EMBL/GenBank/DDBJ databases">
        <title>Characterization of Tn125 harboring carbapenem-resistant Acinetobacter bereziniae clinical isolates.</title>
        <authorList>
            <person name="Wong N.-K."/>
            <person name="Pan Q."/>
        </authorList>
    </citation>
    <scope>NUCLEOTIDE SEQUENCE</scope>
    <source>
        <strain evidence="9">GD03393</strain>
    </source>
</reference>
<dbReference type="Pfam" id="PF00005">
    <property type="entry name" value="ABC_tran"/>
    <property type="match status" value="1"/>
</dbReference>
<dbReference type="Gene3D" id="3.40.50.300">
    <property type="entry name" value="P-loop containing nucleotide triphosphate hydrolases"/>
    <property type="match status" value="1"/>
</dbReference>
<evidence type="ECO:0000256" key="7">
    <source>
        <dbReference type="ARBA" id="ARBA00022989"/>
    </source>
</evidence>
<evidence type="ECO:0000256" key="3">
    <source>
        <dbReference type="ARBA" id="ARBA00022475"/>
    </source>
</evidence>